<comment type="caution">
    <text evidence="1">The sequence shown here is derived from an EMBL/GenBank/DDBJ whole genome shotgun (WGS) entry which is preliminary data.</text>
</comment>
<gene>
    <name evidence="1" type="ORF">OXR69_014735</name>
</gene>
<sequence length="100" mass="11663">MINLAYYVNAIKNGKEVICIQESRESDDLAEVETVTKEWLHDSGVVIRCTNELEAIQHPNTVCPERWICWEVIDTAGKEIRPLKKNFHNICQESFWLNMN</sequence>
<evidence type="ECO:0000313" key="1">
    <source>
        <dbReference type="EMBL" id="MDG1643113.1"/>
    </source>
</evidence>
<reference evidence="1" key="1">
    <citation type="submission" date="2023-03" db="EMBL/GenBank/DDBJ databases">
        <title>identification of new KPC variant in Klebsiella huaxiensis from the Hospital Sewage Samples in China.</title>
        <authorList>
            <person name="Wu Y."/>
        </authorList>
    </citation>
    <scope>NUCLEOTIDE SEQUENCE</scope>
    <source>
        <strain evidence="1">ZR-9</strain>
    </source>
</reference>
<organism evidence="1 2">
    <name type="scientific">Klebsiella huaxiensis</name>
    <dbReference type="NCBI Taxonomy" id="2153354"/>
    <lineage>
        <taxon>Bacteria</taxon>
        <taxon>Pseudomonadati</taxon>
        <taxon>Pseudomonadota</taxon>
        <taxon>Gammaproteobacteria</taxon>
        <taxon>Enterobacterales</taxon>
        <taxon>Enterobacteriaceae</taxon>
        <taxon>Klebsiella/Raoultella group</taxon>
        <taxon>Klebsiella</taxon>
    </lineage>
</organism>
<accession>A0ABT6EFG4</accession>
<name>A0ABT6EFG4_9ENTR</name>
<dbReference type="Proteomes" id="UP001075001">
    <property type="component" value="Unassembled WGS sequence"/>
</dbReference>
<dbReference type="RefSeq" id="WP_112215756.1">
    <property type="nucleotide sequence ID" value="NZ_CABGGQ010000056.1"/>
</dbReference>
<dbReference type="EMBL" id="JAPQEX020000001">
    <property type="protein sequence ID" value="MDG1643113.1"/>
    <property type="molecule type" value="Genomic_DNA"/>
</dbReference>
<evidence type="ECO:0000313" key="2">
    <source>
        <dbReference type="Proteomes" id="UP001075001"/>
    </source>
</evidence>
<keyword evidence="2" id="KW-1185">Reference proteome</keyword>
<protein>
    <submittedName>
        <fullName evidence="1">Uncharacterized protein</fullName>
    </submittedName>
</protein>
<proteinExistence type="predicted"/>